<comment type="similarity">
    <text evidence="1">Belongs to the LDH2/MDH2 oxidoreductase family.</text>
</comment>
<dbReference type="InterPro" id="IPR043144">
    <property type="entry name" value="Mal/L-sulf/L-lact_DH-like_ah"/>
</dbReference>
<evidence type="ECO:0000256" key="1">
    <source>
        <dbReference type="ARBA" id="ARBA00006056"/>
    </source>
</evidence>
<keyword evidence="4" id="KW-1185">Reference proteome</keyword>
<dbReference type="Pfam" id="PF02615">
    <property type="entry name" value="Ldh_2"/>
    <property type="match status" value="1"/>
</dbReference>
<keyword evidence="2" id="KW-0560">Oxidoreductase</keyword>
<evidence type="ECO:0000313" key="4">
    <source>
        <dbReference type="Proteomes" id="UP000295122"/>
    </source>
</evidence>
<sequence>MQDAIRLSLDEVHDTAKSLLSVQGFSEAHAAAIARTVTAAERDECRHHGLFRISFYVNSLKAGHASPDAEPDVSDLAPSVVRVDAKRGFSPLALEYGYAPLIERAKAQGIAALAINNALNVAALWPEVEHLAEAGLVAFAFVSAAPYVAPAGGTKPLFGTNPMAFSWPRSGGHPLVFDQASSASARGEIQIRLRDGKALEDGWAIGPDGRPTTDPRAALAGAQLPFGGAKGSSIALMVELLAGPLVGDLLSFESGEDDKAGTGAPCGGELIIAIDPARCLVGGDRQAQLAHGERLFARILEQEGTRLPSDRRYRARERTAREGVLVPRSLFDSLNELRAGASSVRLQAYEGDHVLRDDAA</sequence>
<dbReference type="PANTHER" id="PTHR11091">
    <property type="entry name" value="OXIDOREDUCTASE-RELATED"/>
    <property type="match status" value="1"/>
</dbReference>
<dbReference type="OrthoDB" id="9811519at2"/>
<dbReference type="Gene3D" id="1.10.1530.10">
    <property type="match status" value="1"/>
</dbReference>
<evidence type="ECO:0000313" key="3">
    <source>
        <dbReference type="EMBL" id="TDR94584.1"/>
    </source>
</evidence>
<accession>A0A4R7C7H8</accession>
<comment type="caution">
    <text evidence="3">The sequence shown here is derived from an EMBL/GenBank/DDBJ whole genome shotgun (WGS) entry which is preliminary data.</text>
</comment>
<dbReference type="GO" id="GO:0016491">
    <property type="term" value="F:oxidoreductase activity"/>
    <property type="evidence" value="ECO:0007669"/>
    <property type="project" value="UniProtKB-KW"/>
</dbReference>
<evidence type="ECO:0000256" key="2">
    <source>
        <dbReference type="ARBA" id="ARBA00023002"/>
    </source>
</evidence>
<dbReference type="InterPro" id="IPR036111">
    <property type="entry name" value="Mal/L-sulfo/L-lacto_DH-like_sf"/>
</dbReference>
<protein>
    <submittedName>
        <fullName evidence="3">LDH2 family malate/lactate/ureidoglycolate dehydrogenase</fullName>
    </submittedName>
</protein>
<dbReference type="PANTHER" id="PTHR11091:SF0">
    <property type="entry name" value="MALATE DEHYDROGENASE"/>
    <property type="match status" value="1"/>
</dbReference>
<organism evidence="3 4">
    <name type="scientific">Enterovirga rhinocerotis</name>
    <dbReference type="NCBI Taxonomy" id="1339210"/>
    <lineage>
        <taxon>Bacteria</taxon>
        <taxon>Pseudomonadati</taxon>
        <taxon>Pseudomonadota</taxon>
        <taxon>Alphaproteobacteria</taxon>
        <taxon>Hyphomicrobiales</taxon>
        <taxon>Methylobacteriaceae</taxon>
        <taxon>Enterovirga</taxon>
    </lineage>
</organism>
<reference evidence="3 4" key="1">
    <citation type="submission" date="2019-03" db="EMBL/GenBank/DDBJ databases">
        <title>Genomic Encyclopedia of Type Strains, Phase IV (KMG-IV): sequencing the most valuable type-strain genomes for metagenomic binning, comparative biology and taxonomic classification.</title>
        <authorList>
            <person name="Goeker M."/>
        </authorList>
    </citation>
    <scope>NUCLEOTIDE SEQUENCE [LARGE SCALE GENOMIC DNA]</scope>
    <source>
        <strain evidence="3 4">DSM 25903</strain>
    </source>
</reference>
<name>A0A4R7C7H8_9HYPH</name>
<dbReference type="Gene3D" id="3.30.1370.60">
    <property type="entry name" value="Hypothetical oxidoreductase yiak, domain 2"/>
    <property type="match status" value="1"/>
</dbReference>
<dbReference type="RefSeq" id="WP_133769463.1">
    <property type="nucleotide sequence ID" value="NZ_SNZR01000011.1"/>
</dbReference>
<gene>
    <name evidence="3" type="ORF">EV668_1872</name>
</gene>
<dbReference type="AlphaFoldDB" id="A0A4R7C7H8"/>
<proteinExistence type="inferred from homology"/>
<dbReference type="InterPro" id="IPR043143">
    <property type="entry name" value="Mal/L-sulf/L-lact_DH-like_NADP"/>
</dbReference>
<dbReference type="SUPFAM" id="SSF89733">
    <property type="entry name" value="L-sulfolactate dehydrogenase-like"/>
    <property type="match status" value="1"/>
</dbReference>
<dbReference type="Proteomes" id="UP000295122">
    <property type="component" value="Unassembled WGS sequence"/>
</dbReference>
<dbReference type="EMBL" id="SNZR01000011">
    <property type="protein sequence ID" value="TDR94584.1"/>
    <property type="molecule type" value="Genomic_DNA"/>
</dbReference>
<dbReference type="InterPro" id="IPR003767">
    <property type="entry name" value="Malate/L-lactate_DH-like"/>
</dbReference>